<accession>A0A517LCL8</accession>
<evidence type="ECO:0000256" key="3">
    <source>
        <dbReference type="ARBA" id="ARBA00022833"/>
    </source>
</evidence>
<keyword evidence="1" id="KW-0479">Metal-binding</keyword>
<evidence type="ECO:0000256" key="1">
    <source>
        <dbReference type="ARBA" id="ARBA00022723"/>
    </source>
</evidence>
<dbReference type="SUPFAM" id="SSF144232">
    <property type="entry name" value="HIT/MYND zinc finger-like"/>
    <property type="match status" value="1"/>
</dbReference>
<dbReference type="GO" id="GO:0008270">
    <property type="term" value="F:zinc ion binding"/>
    <property type="evidence" value="ECO:0007669"/>
    <property type="project" value="UniProtKB-KW"/>
</dbReference>
<dbReference type="PROSITE" id="PS01360">
    <property type="entry name" value="ZF_MYND_1"/>
    <property type="match status" value="1"/>
</dbReference>
<evidence type="ECO:0000256" key="4">
    <source>
        <dbReference type="PROSITE-ProRule" id="PRU00134"/>
    </source>
</evidence>
<organism evidence="6 7">
    <name type="scientific">Venturia effusa</name>
    <dbReference type="NCBI Taxonomy" id="50376"/>
    <lineage>
        <taxon>Eukaryota</taxon>
        <taxon>Fungi</taxon>
        <taxon>Dikarya</taxon>
        <taxon>Ascomycota</taxon>
        <taxon>Pezizomycotina</taxon>
        <taxon>Dothideomycetes</taxon>
        <taxon>Pleosporomycetidae</taxon>
        <taxon>Venturiales</taxon>
        <taxon>Venturiaceae</taxon>
        <taxon>Venturia</taxon>
    </lineage>
</organism>
<keyword evidence="3" id="KW-0862">Zinc</keyword>
<dbReference type="OrthoDB" id="437457at2759"/>
<dbReference type="Proteomes" id="UP000316270">
    <property type="component" value="Chromosome 9"/>
</dbReference>
<dbReference type="STRING" id="50376.A0A517LCL8"/>
<evidence type="ECO:0000256" key="2">
    <source>
        <dbReference type="ARBA" id="ARBA00022771"/>
    </source>
</evidence>
<evidence type="ECO:0000259" key="5">
    <source>
        <dbReference type="PROSITE" id="PS50865"/>
    </source>
</evidence>
<dbReference type="PROSITE" id="PS50865">
    <property type="entry name" value="ZF_MYND_2"/>
    <property type="match status" value="1"/>
</dbReference>
<proteinExistence type="predicted"/>
<dbReference type="Gene3D" id="6.10.140.2220">
    <property type="match status" value="1"/>
</dbReference>
<keyword evidence="2 4" id="KW-0863">Zinc-finger</keyword>
<gene>
    <name evidence="6" type="ORF">FKW77_007660</name>
</gene>
<sequence>MAPPASDTPPCAICSKPAPLKCSRCKSIHYCDFECQKKDFKLHKIICKVYSEFDMNARPSPNHHLAFVFPEATQTSGPENAQNAKVEPKLVWIASEKINGCYYPDDKQLNAALRNGQYIFKQLIRFPDDKRNPTQEGRFMNLWCDDFFLIQPMPENPIIQKLIPGSKLRGPFLFQTGTGVFHSPTGYRDMGVHDMKAIHEFLLKK</sequence>
<evidence type="ECO:0000313" key="7">
    <source>
        <dbReference type="Proteomes" id="UP000316270"/>
    </source>
</evidence>
<dbReference type="InterPro" id="IPR002893">
    <property type="entry name" value="Znf_MYND"/>
</dbReference>
<reference evidence="6 7" key="1">
    <citation type="submission" date="2019-07" db="EMBL/GenBank/DDBJ databases">
        <title>Finished genome of Venturia effusa.</title>
        <authorList>
            <person name="Young C.A."/>
            <person name="Cox M.P."/>
            <person name="Ganley A.R.D."/>
            <person name="David W.J."/>
        </authorList>
    </citation>
    <scope>NUCLEOTIDE SEQUENCE [LARGE SCALE GENOMIC DNA]</scope>
    <source>
        <strain evidence="7">albino</strain>
    </source>
</reference>
<dbReference type="EMBL" id="CP042193">
    <property type="protein sequence ID" value="QDS73390.1"/>
    <property type="molecule type" value="Genomic_DNA"/>
</dbReference>
<protein>
    <recommendedName>
        <fullName evidence="5">MYND-type domain-containing protein</fullName>
    </recommendedName>
</protein>
<feature type="domain" description="MYND-type" evidence="5">
    <location>
        <begin position="11"/>
        <end position="47"/>
    </location>
</feature>
<dbReference type="Pfam" id="PF01753">
    <property type="entry name" value="zf-MYND"/>
    <property type="match status" value="1"/>
</dbReference>
<keyword evidence="7" id="KW-1185">Reference proteome</keyword>
<dbReference type="AlphaFoldDB" id="A0A517LCL8"/>
<name>A0A517LCL8_9PEZI</name>
<evidence type="ECO:0000313" key="6">
    <source>
        <dbReference type="EMBL" id="QDS73390.1"/>
    </source>
</evidence>